<evidence type="ECO:0000313" key="8">
    <source>
        <dbReference type="EMBL" id="KAE8099297.1"/>
    </source>
</evidence>
<feature type="transmembrane region" description="Helical" evidence="5">
    <location>
        <begin position="66"/>
        <end position="90"/>
    </location>
</feature>
<dbReference type="PANTHER" id="PTHR21576">
    <property type="entry name" value="UNCHARACTERIZED NODULIN-LIKE PROTEIN"/>
    <property type="match status" value="1"/>
</dbReference>
<keyword evidence="2 5" id="KW-0812">Transmembrane</keyword>
<dbReference type="Proteomes" id="UP000327013">
    <property type="component" value="Chromosome 7"/>
</dbReference>
<evidence type="ECO:0000256" key="1">
    <source>
        <dbReference type="ARBA" id="ARBA00004141"/>
    </source>
</evidence>
<feature type="transmembrane region" description="Helical" evidence="5">
    <location>
        <begin position="96"/>
        <end position="118"/>
    </location>
</feature>
<dbReference type="InterPro" id="IPR008075">
    <property type="entry name" value="LIMR"/>
</dbReference>
<dbReference type="Pfam" id="PF06813">
    <property type="entry name" value="Nodulin-like"/>
    <property type="match status" value="1"/>
</dbReference>
<proteinExistence type="predicted"/>
<feature type="transmembrane region" description="Helical" evidence="5">
    <location>
        <begin position="430"/>
        <end position="457"/>
    </location>
</feature>
<dbReference type="InterPro" id="IPR056555">
    <property type="entry name" value="NFD4_C"/>
</dbReference>
<dbReference type="PRINTS" id="PR01692">
    <property type="entry name" value="LIPOCALINIMR"/>
</dbReference>
<reference evidence="8 9" key="1">
    <citation type="submission" date="2019-06" db="EMBL/GenBank/DDBJ databases">
        <title>A chromosomal-level reference genome of Carpinus fangiana (Coryloideae, Betulaceae).</title>
        <authorList>
            <person name="Yang X."/>
            <person name="Wang Z."/>
            <person name="Zhang L."/>
            <person name="Hao G."/>
            <person name="Liu J."/>
            <person name="Yang Y."/>
        </authorList>
    </citation>
    <scope>NUCLEOTIDE SEQUENCE [LARGE SCALE GENOMIC DNA]</scope>
    <source>
        <strain evidence="8">Cfa_2016G</strain>
        <tissue evidence="8">Leaf</tissue>
    </source>
</reference>
<evidence type="ECO:0000259" key="7">
    <source>
        <dbReference type="Pfam" id="PF23262"/>
    </source>
</evidence>
<accession>A0A5N6RLH4</accession>
<dbReference type="SUPFAM" id="SSF103473">
    <property type="entry name" value="MFS general substrate transporter"/>
    <property type="match status" value="1"/>
</dbReference>
<feature type="domain" description="NFD4 C-terminal" evidence="7">
    <location>
        <begin position="256"/>
        <end position="458"/>
    </location>
</feature>
<evidence type="ECO:0000256" key="4">
    <source>
        <dbReference type="ARBA" id="ARBA00023136"/>
    </source>
</evidence>
<feature type="transmembrane region" description="Helical" evidence="5">
    <location>
        <begin position="162"/>
        <end position="183"/>
    </location>
</feature>
<feature type="domain" description="Nodulin-like" evidence="6">
    <location>
        <begin position="17"/>
        <end position="181"/>
    </location>
</feature>
<keyword evidence="9" id="KW-1185">Reference proteome</keyword>
<evidence type="ECO:0000256" key="3">
    <source>
        <dbReference type="ARBA" id="ARBA00022989"/>
    </source>
</evidence>
<comment type="subcellular location">
    <subcellularLocation>
        <location evidence="1">Membrane</location>
        <topology evidence="1">Multi-pass membrane protein</topology>
    </subcellularLocation>
</comment>
<evidence type="ECO:0000313" key="9">
    <source>
        <dbReference type="Proteomes" id="UP000327013"/>
    </source>
</evidence>
<feature type="transmembrane region" description="Helical" evidence="5">
    <location>
        <begin position="130"/>
        <end position="150"/>
    </location>
</feature>
<dbReference type="InterPro" id="IPR010658">
    <property type="entry name" value="Nodulin-like"/>
</dbReference>
<dbReference type="Pfam" id="PF23262">
    <property type="entry name" value="NFD4_C"/>
    <property type="match status" value="1"/>
</dbReference>
<dbReference type="InterPro" id="IPR036259">
    <property type="entry name" value="MFS_trans_sf"/>
</dbReference>
<evidence type="ECO:0000256" key="5">
    <source>
        <dbReference type="SAM" id="Phobius"/>
    </source>
</evidence>
<dbReference type="OrthoDB" id="410267at2759"/>
<gene>
    <name evidence="8" type="ORF">FH972_017288</name>
</gene>
<dbReference type="AlphaFoldDB" id="A0A5N6RLH4"/>
<dbReference type="PANTHER" id="PTHR21576:SF84">
    <property type="entry name" value="FAMILY PROTEIN, PUTATIVE, EXPRESSED-RELATED"/>
    <property type="match status" value="1"/>
</dbReference>
<sequence length="465" mass="51364">MGSPIDRCNPKPFWLSMIWLAVTKRIAPPQYWQICLYLCIGANSRTFANIASIVPSVNNFPQNRGLVLGILKGYAGLNGAIVSQLSYAIYGDDSKSLILFIGWFPVVISLVVLPIIHYAKVIMQLNDVKVFYNFLYISLGLAGFLMILIIVQEKMAFTHNDYVGSAVVVIILLFLPLLVVFAVEYKLWKSKKLEINNTEAAPSVSAQSFSTTNSITEEPAPGWKNLFRPPKRGEDYTIPQAVCNVDMITILIISMCGFGGSLAAVDNLSQIGSSYGYSRASMRTFMSLLSTWNYLGQLASGCVSDIVLQKYKFPHPLLLTMALLVSCVDHLLIAVNVPNELYAASVIIEFCLGAQAPLLFAIILELLGLKYYSILLNYVAVTSPLGLYLLNVKVTGHLYNKEAEKQMAALGLKREAGRQLNCSGGECYKLSFIIITAVNLFGALASLISVVQTWSFYKIDIYDKF</sequence>
<dbReference type="EMBL" id="CM017327">
    <property type="protein sequence ID" value="KAE8099297.1"/>
    <property type="molecule type" value="Genomic_DNA"/>
</dbReference>
<protein>
    <submittedName>
        <fullName evidence="8">Uncharacterized protein</fullName>
    </submittedName>
</protein>
<keyword evidence="4 5" id="KW-0472">Membrane</keyword>
<keyword evidence="3 5" id="KW-1133">Transmembrane helix</keyword>
<evidence type="ECO:0000259" key="6">
    <source>
        <dbReference type="Pfam" id="PF06813"/>
    </source>
</evidence>
<feature type="transmembrane region" description="Helical" evidence="5">
    <location>
        <begin position="341"/>
        <end position="364"/>
    </location>
</feature>
<dbReference type="GO" id="GO:0016020">
    <property type="term" value="C:membrane"/>
    <property type="evidence" value="ECO:0007669"/>
    <property type="project" value="UniProtKB-SubCell"/>
</dbReference>
<organism evidence="8 9">
    <name type="scientific">Carpinus fangiana</name>
    <dbReference type="NCBI Taxonomy" id="176857"/>
    <lineage>
        <taxon>Eukaryota</taxon>
        <taxon>Viridiplantae</taxon>
        <taxon>Streptophyta</taxon>
        <taxon>Embryophyta</taxon>
        <taxon>Tracheophyta</taxon>
        <taxon>Spermatophyta</taxon>
        <taxon>Magnoliopsida</taxon>
        <taxon>eudicotyledons</taxon>
        <taxon>Gunneridae</taxon>
        <taxon>Pentapetalae</taxon>
        <taxon>rosids</taxon>
        <taxon>fabids</taxon>
        <taxon>Fagales</taxon>
        <taxon>Betulaceae</taxon>
        <taxon>Carpinus</taxon>
    </lineage>
</organism>
<name>A0A5N6RLH4_9ROSI</name>
<feature type="transmembrane region" description="Helical" evidence="5">
    <location>
        <begin position="371"/>
        <end position="390"/>
    </location>
</feature>
<evidence type="ECO:0000256" key="2">
    <source>
        <dbReference type="ARBA" id="ARBA00022692"/>
    </source>
</evidence>
<feature type="transmembrane region" description="Helical" evidence="5">
    <location>
        <begin position="241"/>
        <end position="265"/>
    </location>
</feature>
<feature type="transmembrane region" description="Helical" evidence="5">
    <location>
        <begin position="317"/>
        <end position="335"/>
    </location>
</feature>